<feature type="domain" description="Retrotransposon gag" evidence="1">
    <location>
        <begin position="7"/>
        <end position="79"/>
    </location>
</feature>
<dbReference type="EMBL" id="BKCJ010188771">
    <property type="protein sequence ID" value="GEY55788.1"/>
    <property type="molecule type" value="Genomic_DNA"/>
</dbReference>
<proteinExistence type="predicted"/>
<gene>
    <name evidence="2" type="ORF">Tci_427762</name>
</gene>
<dbReference type="PANTHER" id="PTHR33223:SF11">
    <property type="entry name" value="ELEMENT PROTEIN, PUTATIVE-RELATED"/>
    <property type="match status" value="1"/>
</dbReference>
<dbReference type="Pfam" id="PF03732">
    <property type="entry name" value="Retrotrans_gag"/>
    <property type="match status" value="1"/>
</dbReference>
<organism evidence="2">
    <name type="scientific">Tanacetum cinerariifolium</name>
    <name type="common">Dalmatian daisy</name>
    <name type="synonym">Chrysanthemum cinerariifolium</name>
    <dbReference type="NCBI Taxonomy" id="118510"/>
    <lineage>
        <taxon>Eukaryota</taxon>
        <taxon>Viridiplantae</taxon>
        <taxon>Streptophyta</taxon>
        <taxon>Embryophyta</taxon>
        <taxon>Tracheophyta</taxon>
        <taxon>Spermatophyta</taxon>
        <taxon>Magnoliopsida</taxon>
        <taxon>eudicotyledons</taxon>
        <taxon>Gunneridae</taxon>
        <taxon>Pentapetalae</taxon>
        <taxon>asterids</taxon>
        <taxon>campanulids</taxon>
        <taxon>Asterales</taxon>
        <taxon>Asteraceae</taxon>
        <taxon>Asteroideae</taxon>
        <taxon>Anthemideae</taxon>
        <taxon>Anthemidinae</taxon>
        <taxon>Tanacetum</taxon>
    </lineage>
</organism>
<dbReference type="AlphaFoldDB" id="A0A699HQ32"/>
<sequence>MLRETRAASHCLRNKPTGSTTNWDGLKTKFMNKYFPPARTAKKMEKINNFQQEPDENLYQALERFKELLMKCPQHYLTEMQEKWHNGTSRSRSTKTSNELAAIQAQLNNLGRKIKKVNKKVYAPQVGYEQYKRPHYTKDFPLKEEGKTLKEAYYTLMGETLVLNRSLDPFFENYIKLNDLNEPFELRINQGNDLMPTIKEGEDKMEYKGNNVVETLMNMPIFVGTFSILIDFAVLENIDAYCDEGMGDVIFGEPFLREVWINAKRFDGMITIHNGNNEVTYQMVRSHMRFKHHTNEQCNKIPPLLKVSDEDKMNEISHPYQKLKGFYKGVLDLGLDYIRDAKMEEWLTRGHISVHEMK</sequence>
<comment type="caution">
    <text evidence="2">The sequence shown here is derived from an EMBL/GenBank/DDBJ whole genome shotgun (WGS) entry which is preliminary data.</text>
</comment>
<evidence type="ECO:0000313" key="2">
    <source>
        <dbReference type="EMBL" id="GEY55788.1"/>
    </source>
</evidence>
<protein>
    <recommendedName>
        <fullName evidence="1">Retrotransposon gag domain-containing protein</fullName>
    </recommendedName>
</protein>
<accession>A0A699HQ32</accession>
<dbReference type="InterPro" id="IPR005162">
    <property type="entry name" value="Retrotrans_gag_dom"/>
</dbReference>
<name>A0A699HQ32_TANCI</name>
<reference evidence="2" key="1">
    <citation type="journal article" date="2019" name="Sci. Rep.">
        <title>Draft genome of Tanacetum cinerariifolium, the natural source of mosquito coil.</title>
        <authorList>
            <person name="Yamashiro T."/>
            <person name="Shiraishi A."/>
            <person name="Satake H."/>
            <person name="Nakayama K."/>
        </authorList>
    </citation>
    <scope>NUCLEOTIDE SEQUENCE</scope>
</reference>
<evidence type="ECO:0000259" key="1">
    <source>
        <dbReference type="Pfam" id="PF03732"/>
    </source>
</evidence>
<dbReference type="PANTHER" id="PTHR33223">
    <property type="entry name" value="CCHC-TYPE DOMAIN-CONTAINING PROTEIN"/>
    <property type="match status" value="1"/>
</dbReference>